<dbReference type="OrthoDB" id="3795043at2759"/>
<feature type="compositionally biased region" description="Low complexity" evidence="1">
    <location>
        <begin position="44"/>
        <end position="63"/>
    </location>
</feature>
<name>A0A6A5VVJ2_9PLEO</name>
<feature type="region of interest" description="Disordered" evidence="1">
    <location>
        <begin position="1"/>
        <end position="134"/>
    </location>
</feature>
<evidence type="ECO:0000313" key="3">
    <source>
        <dbReference type="Proteomes" id="UP000800036"/>
    </source>
</evidence>
<feature type="compositionally biased region" description="Polar residues" evidence="1">
    <location>
        <begin position="308"/>
        <end position="317"/>
    </location>
</feature>
<feature type="region of interest" description="Disordered" evidence="1">
    <location>
        <begin position="440"/>
        <end position="475"/>
    </location>
</feature>
<feature type="compositionally biased region" description="Polar residues" evidence="1">
    <location>
        <begin position="24"/>
        <end position="38"/>
    </location>
</feature>
<keyword evidence="3" id="KW-1185">Reference proteome</keyword>
<feature type="compositionally biased region" description="Basic residues" evidence="1">
    <location>
        <begin position="387"/>
        <end position="397"/>
    </location>
</feature>
<evidence type="ECO:0000256" key="1">
    <source>
        <dbReference type="SAM" id="MobiDB-lite"/>
    </source>
</evidence>
<feature type="compositionally biased region" description="Basic and acidic residues" evidence="1">
    <location>
        <begin position="1"/>
        <end position="10"/>
    </location>
</feature>
<reference evidence="2" key="1">
    <citation type="journal article" date="2020" name="Stud. Mycol.">
        <title>101 Dothideomycetes genomes: a test case for predicting lifestyles and emergence of pathogens.</title>
        <authorList>
            <person name="Haridas S."/>
            <person name="Albert R."/>
            <person name="Binder M."/>
            <person name="Bloem J."/>
            <person name="Labutti K."/>
            <person name="Salamov A."/>
            <person name="Andreopoulos B."/>
            <person name="Baker S."/>
            <person name="Barry K."/>
            <person name="Bills G."/>
            <person name="Bluhm B."/>
            <person name="Cannon C."/>
            <person name="Castanera R."/>
            <person name="Culley D."/>
            <person name="Daum C."/>
            <person name="Ezra D."/>
            <person name="Gonzalez J."/>
            <person name="Henrissat B."/>
            <person name="Kuo A."/>
            <person name="Liang C."/>
            <person name="Lipzen A."/>
            <person name="Lutzoni F."/>
            <person name="Magnuson J."/>
            <person name="Mondo S."/>
            <person name="Nolan M."/>
            <person name="Ohm R."/>
            <person name="Pangilinan J."/>
            <person name="Park H.-J."/>
            <person name="Ramirez L."/>
            <person name="Alfaro M."/>
            <person name="Sun H."/>
            <person name="Tritt A."/>
            <person name="Yoshinaga Y."/>
            <person name="Zwiers L.-H."/>
            <person name="Turgeon B."/>
            <person name="Goodwin S."/>
            <person name="Spatafora J."/>
            <person name="Crous P."/>
            <person name="Grigoriev I."/>
        </authorList>
    </citation>
    <scope>NUCLEOTIDE SEQUENCE</scope>
    <source>
        <strain evidence="2">CBS 107.79</strain>
    </source>
</reference>
<gene>
    <name evidence="2" type="ORF">BU23DRAFT_549600</name>
</gene>
<dbReference type="AlphaFoldDB" id="A0A6A5VVJ2"/>
<protein>
    <submittedName>
        <fullName evidence="2">Uncharacterized protein</fullName>
    </submittedName>
</protein>
<feature type="region of interest" description="Disordered" evidence="1">
    <location>
        <begin position="387"/>
        <end position="426"/>
    </location>
</feature>
<feature type="compositionally biased region" description="Basic and acidic residues" evidence="1">
    <location>
        <begin position="175"/>
        <end position="184"/>
    </location>
</feature>
<sequence>MLHSRSKPEPHATGPTLRHAASNLRVQTPTTGAQSTSRKPPLNASSTSGSASGSPASPTKPSSRIPRIPPAYEASTKASSLKRSQSVKSLKDPKGSGTVRSSHAAAPPQKLSDSRAGLDPSKIPLPRTPIMMSLPRHVRTLDSGGKTPIIHAPAKTNEQPSVNAKVASYLNDVDPNMHPDHTPFTEEEAVSDASLGGQSSRKTSTSTVKAPKDNDNKRQAINVEPEAASHFIFGEDKSSDPILKDPAIVYSGKKVDMSGSSGIYNAPAEVPKPVYEATDASSQLAQDDHKLRGRSDQFIPRNRPHSPSVHSMRSKGSSELRATAPEFVPQPHDEMQAPTLNAMTTNTQWMQPFDHNLAFDPFAVDAYGMPWFFHMYPVQMKQRYKSPKKLKTMPRGRKQGDTSSSPNKTSEHPPQEEHSEKQAEGTQDAVVPFAAQLDEISRNAPARQDNGEEGASSPMRRGYHTISHRSGRPLRQFGNGLYDTFGRGRFRPVGMPIEATAPFPDPVPPSGRKAYVRYAIERTQDGCGAADIDRAAEWVGNSCNNCEPDH</sequence>
<feature type="compositionally biased region" description="Polar residues" evidence="1">
    <location>
        <begin position="196"/>
        <end position="208"/>
    </location>
</feature>
<feature type="compositionally biased region" description="Basic residues" evidence="1">
    <location>
        <begin position="461"/>
        <end position="472"/>
    </location>
</feature>
<feature type="compositionally biased region" description="Polar residues" evidence="1">
    <location>
        <begin position="76"/>
        <end position="88"/>
    </location>
</feature>
<feature type="compositionally biased region" description="Basic and acidic residues" evidence="1">
    <location>
        <begin position="409"/>
        <end position="423"/>
    </location>
</feature>
<accession>A0A6A5VVJ2</accession>
<dbReference type="EMBL" id="ML976659">
    <property type="protein sequence ID" value="KAF1978896.1"/>
    <property type="molecule type" value="Genomic_DNA"/>
</dbReference>
<feature type="region of interest" description="Disordered" evidence="1">
    <location>
        <begin position="174"/>
        <end position="219"/>
    </location>
</feature>
<dbReference type="Proteomes" id="UP000800036">
    <property type="component" value="Unassembled WGS sequence"/>
</dbReference>
<organism evidence="2 3">
    <name type="scientific">Bimuria novae-zelandiae CBS 107.79</name>
    <dbReference type="NCBI Taxonomy" id="1447943"/>
    <lineage>
        <taxon>Eukaryota</taxon>
        <taxon>Fungi</taxon>
        <taxon>Dikarya</taxon>
        <taxon>Ascomycota</taxon>
        <taxon>Pezizomycotina</taxon>
        <taxon>Dothideomycetes</taxon>
        <taxon>Pleosporomycetidae</taxon>
        <taxon>Pleosporales</taxon>
        <taxon>Massarineae</taxon>
        <taxon>Didymosphaeriaceae</taxon>
        <taxon>Bimuria</taxon>
    </lineage>
</organism>
<evidence type="ECO:0000313" key="2">
    <source>
        <dbReference type="EMBL" id="KAF1978896.1"/>
    </source>
</evidence>
<feature type="region of interest" description="Disordered" evidence="1">
    <location>
        <begin position="295"/>
        <end position="317"/>
    </location>
</feature>
<proteinExistence type="predicted"/>